<dbReference type="EMBL" id="JANTHX010000002">
    <property type="protein sequence ID" value="MCS0497985.1"/>
    <property type="molecule type" value="Genomic_DNA"/>
</dbReference>
<organism evidence="6 7">
    <name type="scientific">Protaetiibacter mangrovi</name>
    <dbReference type="NCBI Taxonomy" id="2970926"/>
    <lineage>
        <taxon>Bacteria</taxon>
        <taxon>Bacillati</taxon>
        <taxon>Actinomycetota</taxon>
        <taxon>Actinomycetes</taxon>
        <taxon>Micrococcales</taxon>
        <taxon>Microbacteriaceae</taxon>
        <taxon>Protaetiibacter</taxon>
    </lineage>
</organism>
<comment type="caution">
    <text evidence="6">The sequence shown here is derived from an EMBL/GenBank/DDBJ whole genome shotgun (WGS) entry which is preliminary data.</text>
</comment>
<protein>
    <submittedName>
        <fullName evidence="6">Helix-turn-helix transcriptional regulator</fullName>
    </submittedName>
</protein>
<reference evidence="6 7" key="1">
    <citation type="submission" date="2022-08" db="EMBL/GenBank/DDBJ databases">
        <authorList>
            <person name="Li F."/>
        </authorList>
    </citation>
    <scope>NUCLEOTIDE SEQUENCE [LARGE SCALE GENOMIC DNA]</scope>
    <source>
        <strain evidence="6 7">10F1B-8-1</strain>
    </source>
</reference>
<dbReference type="CDD" id="cd06170">
    <property type="entry name" value="LuxR_C_like"/>
    <property type="match status" value="1"/>
</dbReference>
<keyword evidence="2" id="KW-0238">DNA-binding</keyword>
<dbReference type="Proteomes" id="UP001205337">
    <property type="component" value="Unassembled WGS sequence"/>
</dbReference>
<evidence type="ECO:0000313" key="6">
    <source>
        <dbReference type="EMBL" id="MCS0497985.1"/>
    </source>
</evidence>
<dbReference type="SMART" id="SM00421">
    <property type="entry name" value="HTH_LUXR"/>
    <property type="match status" value="1"/>
</dbReference>
<accession>A0ABT1ZBB6</accession>
<evidence type="ECO:0000256" key="2">
    <source>
        <dbReference type="ARBA" id="ARBA00023125"/>
    </source>
</evidence>
<dbReference type="PANTHER" id="PTHR44688">
    <property type="entry name" value="DNA-BINDING TRANSCRIPTIONAL ACTIVATOR DEVR_DOSR"/>
    <property type="match status" value="1"/>
</dbReference>
<dbReference type="Gene3D" id="1.10.10.10">
    <property type="entry name" value="Winged helix-like DNA-binding domain superfamily/Winged helix DNA-binding domain"/>
    <property type="match status" value="1"/>
</dbReference>
<evidence type="ECO:0000256" key="4">
    <source>
        <dbReference type="SAM" id="MobiDB-lite"/>
    </source>
</evidence>
<name>A0ABT1ZBB6_9MICO</name>
<dbReference type="PROSITE" id="PS00622">
    <property type="entry name" value="HTH_LUXR_1"/>
    <property type="match status" value="1"/>
</dbReference>
<feature type="domain" description="HTH luxR-type" evidence="5">
    <location>
        <begin position="605"/>
        <end position="670"/>
    </location>
</feature>
<dbReference type="InterPro" id="IPR000792">
    <property type="entry name" value="Tscrpt_reg_LuxR_C"/>
</dbReference>
<keyword evidence="1" id="KW-0805">Transcription regulation</keyword>
<dbReference type="PRINTS" id="PR00038">
    <property type="entry name" value="HTHLUXR"/>
</dbReference>
<evidence type="ECO:0000313" key="7">
    <source>
        <dbReference type="Proteomes" id="UP001205337"/>
    </source>
</evidence>
<sequence>MGTSASRPARHPLAAPDNSSAVDGASRILRRLDAHDFALAPAVAARLERELAGDDDAIMQMIAWMTPGQRRGGEPLPDPLPLLDQIERSVGDPALEDWEYETLLAAAVCVDDRTEVLLALAGRPMGDLVEGGVSRHLQLVAGHFAFADRRMRVWVHESASLAARTAVHASLRALYERRGDAGRAVWHRALCTLEGDSELVAPLLALARETLTAGDAERALAIAREATSHAADGALRDRARLLTALAALAGGYVDDARGWLAAVGGSSRSAAGDTLGAYLATTGAQVAVAPEDELDRWAALGPGDHDANVDVETAARQVASAVALALDGDYAEALRLVATSPAPPSSIAGDPAGGLECSPLGRAYRAVVASLVRFWSGDVSGAHRELLDSAFELPVAIPFGGLAVALARRLEIAIAGEPDLLSRVLARARSQPAGVVPLGDQATVDFLADRPDDAVVKARLDAELGCVADALWVPGAVELAASRGNGPGGADRTGRRAHRPPDAVLAADIRAGARAAERPELIAVTESARELESPFERGRAEAVIGRRWAELGDPVTARGHLLVAERLLEEAGALAWRDAVRRALVRSGSVPPRPAPPRSSADPARATWRELLTDRELEVALLVADGASNREIADLLFVSVRTVEVHVGRVLAKLTLRSRVELAALVHRVGLSA</sequence>
<feature type="region of interest" description="Disordered" evidence="4">
    <location>
        <begin position="482"/>
        <end position="501"/>
    </location>
</feature>
<dbReference type="PANTHER" id="PTHR44688:SF16">
    <property type="entry name" value="DNA-BINDING TRANSCRIPTIONAL ACTIVATOR DEVR_DOSR"/>
    <property type="match status" value="1"/>
</dbReference>
<evidence type="ECO:0000259" key="5">
    <source>
        <dbReference type="PROSITE" id="PS50043"/>
    </source>
</evidence>
<gene>
    <name evidence="6" type="ORF">NUH29_00265</name>
</gene>
<keyword evidence="3" id="KW-0804">Transcription</keyword>
<evidence type="ECO:0000256" key="3">
    <source>
        <dbReference type="ARBA" id="ARBA00023163"/>
    </source>
</evidence>
<dbReference type="InterPro" id="IPR016032">
    <property type="entry name" value="Sig_transdc_resp-reg_C-effctor"/>
</dbReference>
<dbReference type="PROSITE" id="PS50043">
    <property type="entry name" value="HTH_LUXR_2"/>
    <property type="match status" value="1"/>
</dbReference>
<dbReference type="Pfam" id="PF00196">
    <property type="entry name" value="GerE"/>
    <property type="match status" value="1"/>
</dbReference>
<keyword evidence="7" id="KW-1185">Reference proteome</keyword>
<dbReference type="SUPFAM" id="SSF46894">
    <property type="entry name" value="C-terminal effector domain of the bipartite response regulators"/>
    <property type="match status" value="1"/>
</dbReference>
<proteinExistence type="predicted"/>
<evidence type="ECO:0000256" key="1">
    <source>
        <dbReference type="ARBA" id="ARBA00023015"/>
    </source>
</evidence>
<feature type="region of interest" description="Disordered" evidence="4">
    <location>
        <begin position="1"/>
        <end position="20"/>
    </location>
</feature>
<dbReference type="InterPro" id="IPR036388">
    <property type="entry name" value="WH-like_DNA-bd_sf"/>
</dbReference>